<evidence type="ECO:0008006" key="4">
    <source>
        <dbReference type="Google" id="ProtNLM"/>
    </source>
</evidence>
<dbReference type="STRING" id="453304.ATC03_16690"/>
<name>A0A191WL49_9MICO</name>
<sequence>MIAVGSRQPPPPPPAPVDNGCDSNYEGACVPISSDVDCAGGSGNGPAYVQGPVWIVGSDIYDLDRDGDGVACDA</sequence>
<accession>A0A191WL49</accession>
<organism evidence="2 3">
    <name type="scientific">Agromyces aureus</name>
    <dbReference type="NCBI Taxonomy" id="453304"/>
    <lineage>
        <taxon>Bacteria</taxon>
        <taxon>Bacillati</taxon>
        <taxon>Actinomycetota</taxon>
        <taxon>Actinomycetes</taxon>
        <taxon>Micrococcales</taxon>
        <taxon>Microbacteriaceae</taxon>
        <taxon>Agromyces</taxon>
    </lineage>
</organism>
<dbReference type="AlphaFoldDB" id="A0A191WL49"/>
<feature type="region of interest" description="Disordered" evidence="1">
    <location>
        <begin position="1"/>
        <end position="21"/>
    </location>
</feature>
<reference evidence="3" key="2">
    <citation type="submission" date="2016-01" db="EMBL/GenBank/DDBJ databases">
        <title>Complete genome sequence of Agromyces aureus AR33T and comparison with related organisms.</title>
        <authorList>
            <person name="Corretto E."/>
            <person name="Antonielli L."/>
            <person name="Sessitsch A."/>
            <person name="Brader G."/>
        </authorList>
    </citation>
    <scope>NUCLEOTIDE SEQUENCE [LARGE SCALE GENOMIC DNA]</scope>
    <source>
        <strain evidence="3">AR33</strain>
    </source>
</reference>
<keyword evidence="3" id="KW-1185">Reference proteome</keyword>
<reference evidence="2 3" key="1">
    <citation type="journal article" date="2016" name="Int. J. Syst. Evol. Microbiol.">
        <title>Agromyces aureus sp. nov., isolated from the rhizosphere of Salix caprea L. grown in a heavy-metal-contaminated soil.</title>
        <authorList>
            <person name="Corretto E."/>
            <person name="Antonielli L."/>
            <person name="Sessitsch A."/>
            <person name="Compant S."/>
            <person name="Gorfer M."/>
            <person name="Kuffner M."/>
            <person name="Brader G."/>
        </authorList>
    </citation>
    <scope>NUCLEOTIDE SEQUENCE [LARGE SCALE GENOMIC DNA]</scope>
    <source>
        <strain evidence="2 3">AR33</strain>
    </source>
</reference>
<dbReference type="KEGG" id="agy:ATC03_16690"/>
<evidence type="ECO:0000313" key="2">
    <source>
        <dbReference type="EMBL" id="ANJ29020.1"/>
    </source>
</evidence>
<evidence type="ECO:0000313" key="3">
    <source>
        <dbReference type="Proteomes" id="UP000078437"/>
    </source>
</evidence>
<protein>
    <recommendedName>
        <fullName evidence="4">Excalibur calcium-binding domain-containing protein</fullName>
    </recommendedName>
</protein>
<proteinExistence type="predicted"/>
<evidence type="ECO:0000256" key="1">
    <source>
        <dbReference type="SAM" id="MobiDB-lite"/>
    </source>
</evidence>
<dbReference type="EMBL" id="CP013979">
    <property type="protein sequence ID" value="ANJ29020.1"/>
    <property type="molecule type" value="Genomic_DNA"/>
</dbReference>
<gene>
    <name evidence="2" type="ORF">ATC03_16690</name>
</gene>
<dbReference type="Proteomes" id="UP000078437">
    <property type="component" value="Chromosome"/>
</dbReference>